<dbReference type="EMBL" id="FN654740">
    <property type="protein sequence ID" value="CBY36225.1"/>
    <property type="molecule type" value="Genomic_DNA"/>
</dbReference>
<accession>E4YL64</accession>
<evidence type="ECO:0000256" key="6">
    <source>
        <dbReference type="ARBA" id="ARBA00022692"/>
    </source>
</evidence>
<dbReference type="InterPro" id="IPR000719">
    <property type="entry name" value="Prot_kinase_dom"/>
</dbReference>
<evidence type="ECO:0000256" key="3">
    <source>
        <dbReference type="ARBA" id="ARBA00012401"/>
    </source>
</evidence>
<dbReference type="EC" id="2.7.11.30" evidence="3"/>
<dbReference type="Gene3D" id="1.10.510.10">
    <property type="entry name" value="Transferase(Phosphotransferase) domain 1"/>
    <property type="match status" value="1"/>
</dbReference>
<evidence type="ECO:0000256" key="10">
    <source>
        <dbReference type="ARBA" id="ARBA00022840"/>
    </source>
</evidence>
<keyword evidence="6" id="KW-0812">Transmembrane</keyword>
<dbReference type="InterPro" id="IPR003605">
    <property type="entry name" value="GS_dom"/>
</dbReference>
<dbReference type="Proteomes" id="UP000011014">
    <property type="component" value="Unassembled WGS sequence"/>
</dbReference>
<dbReference type="PANTHER" id="PTHR23255:SF71">
    <property type="entry name" value="RECEPTOR PROTEIN SERINE_THREONINE KINASE"/>
    <property type="match status" value="1"/>
</dbReference>
<organism evidence="16">
    <name type="scientific">Oikopleura dioica</name>
    <name type="common">Tunicate</name>
    <dbReference type="NCBI Taxonomy" id="34765"/>
    <lineage>
        <taxon>Eukaryota</taxon>
        <taxon>Metazoa</taxon>
        <taxon>Chordata</taxon>
        <taxon>Tunicata</taxon>
        <taxon>Appendicularia</taxon>
        <taxon>Copelata</taxon>
        <taxon>Oikopleuridae</taxon>
        <taxon>Oikopleura</taxon>
    </lineage>
</organism>
<name>E4YL64_OIKDI</name>
<feature type="non-terminal residue" evidence="16">
    <location>
        <position position="1"/>
    </location>
</feature>
<keyword evidence="5" id="KW-0808">Transferase</keyword>
<comment type="subcellular location">
    <subcellularLocation>
        <location evidence="1">Membrane</location>
        <topology evidence="1">Single-pass type I membrane protein</topology>
    </subcellularLocation>
</comment>
<evidence type="ECO:0000256" key="1">
    <source>
        <dbReference type="ARBA" id="ARBA00004479"/>
    </source>
</evidence>
<evidence type="ECO:0000256" key="7">
    <source>
        <dbReference type="ARBA" id="ARBA00022729"/>
    </source>
</evidence>
<evidence type="ECO:0000256" key="13">
    <source>
        <dbReference type="ARBA" id="ARBA00023170"/>
    </source>
</evidence>
<dbReference type="InterPro" id="IPR000333">
    <property type="entry name" value="TGFB_receptor"/>
</dbReference>
<dbReference type="GO" id="GO:0005524">
    <property type="term" value="F:ATP binding"/>
    <property type="evidence" value="ECO:0007669"/>
    <property type="project" value="UniProtKB-KW"/>
</dbReference>
<dbReference type="PROSITE" id="PS00108">
    <property type="entry name" value="PROTEIN_KINASE_ST"/>
    <property type="match status" value="1"/>
</dbReference>
<keyword evidence="4" id="KW-0723">Serine/threonine-protein kinase</keyword>
<dbReference type="AlphaFoldDB" id="E4YL64"/>
<evidence type="ECO:0000256" key="5">
    <source>
        <dbReference type="ARBA" id="ARBA00022679"/>
    </source>
</evidence>
<evidence type="ECO:0000256" key="4">
    <source>
        <dbReference type="ARBA" id="ARBA00022527"/>
    </source>
</evidence>
<dbReference type="PROSITE" id="PS51256">
    <property type="entry name" value="GS"/>
    <property type="match status" value="1"/>
</dbReference>
<keyword evidence="9" id="KW-0418">Kinase</keyword>
<protein>
    <recommendedName>
        <fullName evidence="3">receptor protein serine/threonine kinase</fullName>
        <ecNumber evidence="3">2.7.11.30</ecNumber>
    </recommendedName>
</protein>
<dbReference type="Pfam" id="PF00069">
    <property type="entry name" value="Pkinase"/>
    <property type="match status" value="1"/>
</dbReference>
<evidence type="ECO:0000256" key="9">
    <source>
        <dbReference type="ARBA" id="ARBA00022777"/>
    </source>
</evidence>
<keyword evidence="10" id="KW-0067">ATP-binding</keyword>
<dbReference type="GO" id="GO:0071363">
    <property type="term" value="P:cellular response to growth factor stimulus"/>
    <property type="evidence" value="ECO:0007669"/>
    <property type="project" value="TreeGrafter"/>
</dbReference>
<keyword evidence="13" id="KW-0675">Receptor</keyword>
<dbReference type="InterPro" id="IPR011009">
    <property type="entry name" value="Kinase-like_dom_sf"/>
</dbReference>
<evidence type="ECO:0000259" key="14">
    <source>
        <dbReference type="PROSITE" id="PS50011"/>
    </source>
</evidence>
<evidence type="ECO:0000256" key="12">
    <source>
        <dbReference type="ARBA" id="ARBA00023136"/>
    </source>
</evidence>
<dbReference type="PROSITE" id="PS50011">
    <property type="entry name" value="PROTEIN_KINASE_DOM"/>
    <property type="match status" value="1"/>
</dbReference>
<evidence type="ECO:0000256" key="11">
    <source>
        <dbReference type="ARBA" id="ARBA00022989"/>
    </source>
</evidence>
<sequence>YPDRARMLAISVFGTCCNIITFQSTNGPYNPVDMISGEPGDSNDRTDITILHNGSCEEDTSGSGQGAPVCVQRTIAREIKQLEKLAKGRYGTVYKGEYKTQFVAVKKFHTKEEDSWKREVELYNTQSLAHTNILRFIAADNRDNGIATELWLVTDYHEYGSLFDFLTTHTLTEEMCINMAFSIVSGLHHLHQEIDGLVTKKRTIAHRDIKSKNILVTKDFQCCIADLGSVESELTPSAVAQMSTVGTVRYVAPEFLKLEVQNELFNPFMDLTKADIYSTALVLWELLNRTVGFFGADQDSLPEYQQPYDGMVQSEPTLPDMKVIVVDQRQRPPIPVILSPSSVNRLDVLVGIVTECWTEKPATRLKALRIKKDILPLLTVNDPLQSNR</sequence>
<feature type="domain" description="GS" evidence="15">
    <location>
        <begin position="37"/>
        <end position="78"/>
    </location>
</feature>
<dbReference type="SMART" id="SM00220">
    <property type="entry name" value="S_TKc"/>
    <property type="match status" value="1"/>
</dbReference>
<keyword evidence="7" id="KW-0732">Signal</keyword>
<gene>
    <name evidence="16" type="ORF">GSOID_T00028710001</name>
</gene>
<proteinExistence type="inferred from homology"/>
<keyword evidence="8" id="KW-0547">Nucleotide-binding</keyword>
<reference evidence="16" key="1">
    <citation type="journal article" date="2010" name="Science">
        <title>Plasticity of animal genome architecture unmasked by rapid evolution of a pelagic tunicate.</title>
        <authorList>
            <person name="Denoeud F."/>
            <person name="Henriet S."/>
            <person name="Mungpakdee S."/>
            <person name="Aury J.M."/>
            <person name="Da Silva C."/>
            <person name="Brinkmann H."/>
            <person name="Mikhaleva J."/>
            <person name="Olsen L.C."/>
            <person name="Jubin C."/>
            <person name="Canestro C."/>
            <person name="Bouquet J.M."/>
            <person name="Danks G."/>
            <person name="Poulain J."/>
            <person name="Campsteijn C."/>
            <person name="Adamski M."/>
            <person name="Cross I."/>
            <person name="Yadetie F."/>
            <person name="Muffato M."/>
            <person name="Louis A."/>
            <person name="Butcher S."/>
            <person name="Tsagkogeorga G."/>
            <person name="Konrad A."/>
            <person name="Singh S."/>
            <person name="Jensen M.F."/>
            <person name="Cong E.H."/>
            <person name="Eikeseth-Otteraa H."/>
            <person name="Noel B."/>
            <person name="Anthouard V."/>
            <person name="Porcel B.M."/>
            <person name="Kachouri-Lafond R."/>
            <person name="Nishino A."/>
            <person name="Ugolini M."/>
            <person name="Chourrout P."/>
            <person name="Nishida H."/>
            <person name="Aasland R."/>
            <person name="Huzurbazar S."/>
            <person name="Westhof E."/>
            <person name="Delsuc F."/>
            <person name="Lehrach H."/>
            <person name="Reinhardt R."/>
            <person name="Weissenbach J."/>
            <person name="Roy S.W."/>
            <person name="Artiguenave F."/>
            <person name="Postlethwait J.H."/>
            <person name="Manak J.R."/>
            <person name="Thompson E.M."/>
            <person name="Jaillon O."/>
            <person name="Du Pasquier L."/>
            <person name="Boudinot P."/>
            <person name="Liberles D.A."/>
            <person name="Volff J.N."/>
            <person name="Philippe H."/>
            <person name="Lenhard B."/>
            <person name="Roest Crollius H."/>
            <person name="Wincker P."/>
            <person name="Chourrout D."/>
        </authorList>
    </citation>
    <scope>NUCLEOTIDE SEQUENCE [LARGE SCALE GENOMIC DNA]</scope>
</reference>
<dbReference type="PANTHER" id="PTHR23255">
    <property type="entry name" value="TRANSFORMING GROWTH FACTOR-BETA RECEPTOR TYPE I AND II"/>
    <property type="match status" value="1"/>
</dbReference>
<evidence type="ECO:0000313" key="16">
    <source>
        <dbReference type="EMBL" id="CBY36225.1"/>
    </source>
</evidence>
<feature type="domain" description="Protein kinase" evidence="14">
    <location>
        <begin position="79"/>
        <end position="378"/>
    </location>
</feature>
<evidence type="ECO:0000256" key="8">
    <source>
        <dbReference type="ARBA" id="ARBA00022741"/>
    </source>
</evidence>
<dbReference type="SMART" id="SM00467">
    <property type="entry name" value="GS"/>
    <property type="match status" value="1"/>
</dbReference>
<dbReference type="Pfam" id="PF08515">
    <property type="entry name" value="TGF_beta_GS"/>
    <property type="match status" value="1"/>
</dbReference>
<dbReference type="SUPFAM" id="SSF56112">
    <property type="entry name" value="Protein kinase-like (PK-like)"/>
    <property type="match status" value="1"/>
</dbReference>
<keyword evidence="11" id="KW-1133">Transmembrane helix</keyword>
<keyword evidence="12" id="KW-0472">Membrane</keyword>
<dbReference type="InterPro" id="IPR008271">
    <property type="entry name" value="Ser/Thr_kinase_AS"/>
</dbReference>
<evidence type="ECO:0000259" key="15">
    <source>
        <dbReference type="PROSITE" id="PS51256"/>
    </source>
</evidence>
<evidence type="ECO:0000256" key="2">
    <source>
        <dbReference type="ARBA" id="ARBA00009605"/>
    </source>
</evidence>
<dbReference type="GO" id="GO:0004675">
    <property type="term" value="F:transmembrane receptor protein serine/threonine kinase activity"/>
    <property type="evidence" value="ECO:0007669"/>
    <property type="project" value="UniProtKB-EC"/>
</dbReference>
<comment type="similarity">
    <text evidence="2">Belongs to the protein kinase superfamily. TKL Ser/Thr protein kinase family. TGFB receptor subfamily.</text>
</comment>
<dbReference type="GO" id="GO:0005886">
    <property type="term" value="C:plasma membrane"/>
    <property type="evidence" value="ECO:0007669"/>
    <property type="project" value="TreeGrafter"/>
</dbReference>
<dbReference type="GO" id="GO:0043235">
    <property type="term" value="C:receptor complex"/>
    <property type="evidence" value="ECO:0007669"/>
    <property type="project" value="TreeGrafter"/>
</dbReference>
<dbReference type="Gene3D" id="3.30.200.20">
    <property type="entry name" value="Phosphorylase Kinase, domain 1"/>
    <property type="match status" value="1"/>
</dbReference>